<dbReference type="Proteomes" id="UP000189549">
    <property type="component" value="Unassembled WGS sequence"/>
</dbReference>
<protein>
    <recommendedName>
        <fullName evidence="3">Beta-1,4-N-acetylgalactosaminyltransferase</fullName>
    </recommendedName>
</protein>
<dbReference type="STRING" id="1906745.BKG94_02555"/>
<dbReference type="EMBL" id="MLAH01000143">
    <property type="protein sequence ID" value="OOF80365.1"/>
    <property type="molecule type" value="Genomic_DNA"/>
</dbReference>
<dbReference type="Pfam" id="PF06306">
    <property type="entry name" value="CgtA"/>
    <property type="match status" value="1"/>
</dbReference>
<evidence type="ECO:0008006" key="3">
    <source>
        <dbReference type="Google" id="ProtNLM"/>
    </source>
</evidence>
<accession>A0A1V3KRX7</accession>
<dbReference type="Gene3D" id="3.90.550.10">
    <property type="entry name" value="Spore Coat Polysaccharide Biosynthesis Protein SpsA, Chain A"/>
    <property type="match status" value="1"/>
</dbReference>
<organism evidence="1 2">
    <name type="scientific">Rodentibacter ratti</name>
    <dbReference type="NCBI Taxonomy" id="1906745"/>
    <lineage>
        <taxon>Bacteria</taxon>
        <taxon>Pseudomonadati</taxon>
        <taxon>Pseudomonadota</taxon>
        <taxon>Gammaproteobacteria</taxon>
        <taxon>Pasteurellales</taxon>
        <taxon>Pasteurellaceae</taxon>
        <taxon>Rodentibacter</taxon>
    </lineage>
</organism>
<sequence>MLKIILFYLGLSKRLRVTEKIQKLYSWRKPIKPYAFIRVHNEIKTIDAALKSVLPVLRGGVIGFNSCTDGTKEYVLHFCKKYPQFIPVEYPYDVIPASNKIYMEDSIDIKNRLDSYYNFVWEKLPKNEWIIKIDGDHIWIPEFLENLCRIPFRKKDCIILSRLNLHCYGGKCYIHKKYPVLENGDSWILYNKNVNFEFWRGWIDNKFEAYEILHLPKKERKKIFTICTNWHFPIVKNHRSNFNRDEWVLLQDFDIRTYLKEHKLEGRVQDYMINESNILEAFSRFNHSGEKILP</sequence>
<name>A0A1V3KRX7_9PAST</name>
<dbReference type="SUPFAM" id="SSF53448">
    <property type="entry name" value="Nucleotide-diphospho-sugar transferases"/>
    <property type="match status" value="1"/>
</dbReference>
<evidence type="ECO:0000313" key="2">
    <source>
        <dbReference type="Proteomes" id="UP000189549"/>
    </source>
</evidence>
<dbReference type="RefSeq" id="WP_077433903.1">
    <property type="nucleotide sequence ID" value="NZ_MLAJ01000002.1"/>
</dbReference>
<dbReference type="InterPro" id="IPR029044">
    <property type="entry name" value="Nucleotide-diphossugar_trans"/>
</dbReference>
<evidence type="ECO:0000313" key="1">
    <source>
        <dbReference type="EMBL" id="OOF80365.1"/>
    </source>
</evidence>
<dbReference type="InterPro" id="IPR010446">
    <property type="entry name" value="GalNAc_Trfase_b"/>
</dbReference>
<gene>
    <name evidence="1" type="ORF">BKG93_12080</name>
</gene>
<comment type="caution">
    <text evidence="1">The sequence shown here is derived from an EMBL/GenBank/DDBJ whole genome shotgun (WGS) entry which is preliminary data.</text>
</comment>
<reference evidence="1 2" key="1">
    <citation type="submission" date="2016-10" db="EMBL/GenBank/DDBJ databases">
        <title>Rodentibacter gen. nov. and new species.</title>
        <authorList>
            <person name="Christensen H."/>
        </authorList>
    </citation>
    <scope>NUCLEOTIDE SEQUENCE [LARGE SCALE GENOMIC DNA]</scope>
    <source>
        <strain evidence="1 2">Ppn157</strain>
    </source>
</reference>
<dbReference type="AlphaFoldDB" id="A0A1V3KRX7"/>
<proteinExistence type="predicted"/>